<keyword evidence="4" id="KW-1185">Reference proteome</keyword>
<dbReference type="GO" id="GO:0016887">
    <property type="term" value="F:ATP hydrolysis activity"/>
    <property type="evidence" value="ECO:0007669"/>
    <property type="project" value="InterPro"/>
</dbReference>
<protein>
    <submittedName>
        <fullName evidence="3">AAA ATPase domain-containing protein</fullName>
    </submittedName>
</protein>
<evidence type="ECO:0000256" key="1">
    <source>
        <dbReference type="ARBA" id="ARBA00007448"/>
    </source>
</evidence>
<reference evidence="3" key="1">
    <citation type="journal article" date="2017" name="Elife">
        <title>The kinetoplastid-infecting Bodo saltans virus (BsV), a window into the most abundant giant viruses in the sea.</title>
        <authorList>
            <person name="Deeg C.M."/>
            <person name="Chow C.-E.T."/>
            <person name="Suttle C.A."/>
        </authorList>
    </citation>
    <scope>NUCLEOTIDE SEQUENCE</scope>
    <source>
        <strain evidence="3">NG1</strain>
    </source>
</reference>
<dbReference type="InterPro" id="IPR050747">
    <property type="entry name" value="Mitochondrial_chaperone_BCS1"/>
</dbReference>
<sequence>MENQISEVVSHVINFSVPYLSSIPYFSDARVMIASSALLHILFNKIYTKWSFKLFNNNIIIIKYSDPYGLRIMKYIYKNHMSGVSDVRLVNSGVQKEIIEKLKKDICVEFEKNKIYISINKDTSGQNNDKKNHLDVQNDFLIVFKSKVAMEIIKSFIEKIANENSDINLNNTINTYYVKITHNDKNKEFNWENISITTNKELKYVFVSDIVQSTFLNVLNDFMSNEQYFKERGISYKKTFCLYGKPGCGKTSLIKAICVEYNMPVFVFDMSSLTNDKLISLLFEINYHIKKGQKYVVLIEDFDRVIDLISSRYHQYNNKDLLSMDCILNFLDGIDESYGKITFITANNINKIKENDALCRPGRIDHFIELLHCDEKQIKGIFDLYDFTKNAPDNIITQIKDKNISPSELICALTISKSIDDLIKQLSYGKNMNNEGVKIRTIMNTIVDRRDAKKKRTLSEKKDFDYLLNNINENTLEKKKRRCEHEIKHNTIQLEKIDAIIKTKNGKEKEQKIIDKKIILLKIKKAKSKKEKYNNIKNKLHV</sequence>
<feature type="domain" description="AAA+ ATPase" evidence="2">
    <location>
        <begin position="236"/>
        <end position="370"/>
    </location>
</feature>
<evidence type="ECO:0000259" key="2">
    <source>
        <dbReference type="SMART" id="SM00382"/>
    </source>
</evidence>
<comment type="similarity">
    <text evidence="1">Belongs to the AAA ATPase family. BCS1 subfamily.</text>
</comment>
<organism evidence="3">
    <name type="scientific">Bodo saltans virus</name>
    <dbReference type="NCBI Taxonomy" id="2024608"/>
    <lineage>
        <taxon>Viruses</taxon>
        <taxon>Varidnaviria</taxon>
        <taxon>Bamfordvirae</taxon>
        <taxon>Nucleocytoviricota</taxon>
        <taxon>Megaviricetes</taxon>
        <taxon>Imitervirales</taxon>
        <taxon>Mimiviridae</taxon>
        <taxon>Klosneuvirinae</taxon>
        <taxon>Theiavirus</taxon>
        <taxon>Theiavirus salishense</taxon>
    </lineage>
</organism>
<dbReference type="InterPro" id="IPR027417">
    <property type="entry name" value="P-loop_NTPase"/>
</dbReference>
<dbReference type="PANTHER" id="PTHR23070">
    <property type="entry name" value="BCS1 AAA-TYPE ATPASE"/>
    <property type="match status" value="1"/>
</dbReference>
<dbReference type="SUPFAM" id="SSF52540">
    <property type="entry name" value="P-loop containing nucleoside triphosphate hydrolases"/>
    <property type="match status" value="1"/>
</dbReference>
<dbReference type="Proteomes" id="UP000240325">
    <property type="component" value="Segment"/>
</dbReference>
<proteinExistence type="inferred from homology"/>
<dbReference type="GO" id="GO:0005524">
    <property type="term" value="F:ATP binding"/>
    <property type="evidence" value="ECO:0007669"/>
    <property type="project" value="InterPro"/>
</dbReference>
<dbReference type="InterPro" id="IPR003959">
    <property type="entry name" value="ATPase_AAA_core"/>
</dbReference>
<dbReference type="InterPro" id="IPR003593">
    <property type="entry name" value="AAA+_ATPase"/>
</dbReference>
<gene>
    <name evidence="3" type="ORF">BMW23_0156</name>
</gene>
<dbReference type="Pfam" id="PF00004">
    <property type="entry name" value="AAA"/>
    <property type="match status" value="1"/>
</dbReference>
<dbReference type="EMBL" id="MF782455">
    <property type="protein sequence ID" value="ATZ80215.1"/>
    <property type="molecule type" value="Genomic_DNA"/>
</dbReference>
<name>A0A2H4UTR6_9VIRU</name>
<evidence type="ECO:0000313" key="4">
    <source>
        <dbReference type="Proteomes" id="UP000240325"/>
    </source>
</evidence>
<evidence type="ECO:0000313" key="3">
    <source>
        <dbReference type="EMBL" id="ATZ80215.1"/>
    </source>
</evidence>
<dbReference type="SMART" id="SM00382">
    <property type="entry name" value="AAA"/>
    <property type="match status" value="1"/>
</dbReference>
<dbReference type="Gene3D" id="3.40.50.300">
    <property type="entry name" value="P-loop containing nucleotide triphosphate hydrolases"/>
    <property type="match status" value="1"/>
</dbReference>
<accession>A0A2H4UTR6</accession>